<evidence type="ECO:0000313" key="2">
    <source>
        <dbReference type="Proteomes" id="UP000182146"/>
    </source>
</evidence>
<evidence type="ECO:0000313" key="1">
    <source>
        <dbReference type="EMBL" id="SDM97294.1"/>
    </source>
</evidence>
<dbReference type="AlphaFoldDB" id="A0A1G9XKI7"/>
<accession>A0A1G9XKI7</accession>
<organism evidence="1 2">
    <name type="scientific">Geoalkalibacter ferrihydriticus</name>
    <dbReference type="NCBI Taxonomy" id="392333"/>
    <lineage>
        <taxon>Bacteria</taxon>
        <taxon>Pseudomonadati</taxon>
        <taxon>Thermodesulfobacteriota</taxon>
        <taxon>Desulfuromonadia</taxon>
        <taxon>Desulfuromonadales</taxon>
        <taxon>Geoalkalibacteraceae</taxon>
        <taxon>Geoalkalibacter</taxon>
    </lineage>
</organism>
<protein>
    <submittedName>
        <fullName evidence="1">Uncharacterized protein</fullName>
    </submittedName>
</protein>
<dbReference type="EMBL" id="FNGU01000017">
    <property type="protein sequence ID" value="SDM97294.1"/>
    <property type="molecule type" value="Genomic_DNA"/>
</dbReference>
<gene>
    <name evidence="1" type="ORF">SAMN05660860_03486</name>
</gene>
<reference evidence="1 2" key="1">
    <citation type="submission" date="2016-10" db="EMBL/GenBank/DDBJ databases">
        <authorList>
            <person name="de Groot N.N."/>
        </authorList>
    </citation>
    <scope>NUCLEOTIDE SEQUENCE [LARGE SCALE GENOMIC DNA]</scope>
    <source>
        <strain evidence="1 2">DSM 17813</strain>
    </source>
</reference>
<dbReference type="Proteomes" id="UP000182146">
    <property type="component" value="Unassembled WGS sequence"/>
</dbReference>
<name>A0A1G9XKI7_9BACT</name>
<sequence>MAGANRHFIPGGIRQRLWTEGLSMVPPKHWRVSIENSGHKNQGRPCACPYGVVNP</sequence>
<proteinExistence type="predicted"/>